<dbReference type="InterPro" id="IPR002557">
    <property type="entry name" value="Chitin-bd_dom"/>
</dbReference>
<evidence type="ECO:0000256" key="6">
    <source>
        <dbReference type="ARBA" id="ARBA00023180"/>
    </source>
</evidence>
<reference evidence="8 9" key="1">
    <citation type="submission" date="2014-10" db="EMBL/GenBank/DDBJ databases">
        <title>Draft genome of the hookworm Ancylostoma caninum.</title>
        <authorList>
            <person name="Mitreva M."/>
        </authorList>
    </citation>
    <scope>NUCLEOTIDE SEQUENCE [LARGE SCALE GENOMIC DNA]</scope>
    <source>
        <strain evidence="8 9">Baltimore</strain>
    </source>
</reference>
<comment type="caution">
    <text evidence="8">The sequence shown here is derived from an EMBL/GenBank/DDBJ whole genome shotgun (WGS) entry which is preliminary data.</text>
</comment>
<dbReference type="PANTHER" id="PTHR23301:SF0">
    <property type="entry name" value="CHITIN-BINDING TYPE-2 DOMAIN-CONTAINING PROTEIN-RELATED"/>
    <property type="match status" value="1"/>
</dbReference>
<keyword evidence="3" id="KW-0732">Signal</keyword>
<dbReference type="SMART" id="SM00494">
    <property type="entry name" value="ChtBD2"/>
    <property type="match status" value="8"/>
</dbReference>
<feature type="domain" description="Chitin-binding type-2" evidence="7">
    <location>
        <begin position="563"/>
        <end position="620"/>
    </location>
</feature>
<evidence type="ECO:0000256" key="4">
    <source>
        <dbReference type="ARBA" id="ARBA00022737"/>
    </source>
</evidence>
<keyword evidence="9" id="KW-1185">Reference proteome</keyword>
<dbReference type="InterPro" id="IPR051940">
    <property type="entry name" value="Chitin_bind-dev_reg"/>
</dbReference>
<keyword evidence="5" id="KW-1015">Disulfide bond</keyword>
<organism evidence="8 9">
    <name type="scientific">Ancylostoma caninum</name>
    <name type="common">Dog hookworm</name>
    <dbReference type="NCBI Taxonomy" id="29170"/>
    <lineage>
        <taxon>Eukaryota</taxon>
        <taxon>Metazoa</taxon>
        <taxon>Ecdysozoa</taxon>
        <taxon>Nematoda</taxon>
        <taxon>Chromadorea</taxon>
        <taxon>Rhabditida</taxon>
        <taxon>Rhabditina</taxon>
        <taxon>Rhabditomorpha</taxon>
        <taxon>Strongyloidea</taxon>
        <taxon>Ancylostomatidae</taxon>
        <taxon>Ancylostomatinae</taxon>
        <taxon>Ancylostoma</taxon>
    </lineage>
</organism>
<proteinExistence type="predicted"/>
<feature type="domain" description="Chitin-binding type-2" evidence="7">
    <location>
        <begin position="408"/>
        <end position="463"/>
    </location>
</feature>
<dbReference type="PANTHER" id="PTHR23301">
    <property type="entry name" value="CHITIN BINDING PERITROPHIN-A"/>
    <property type="match status" value="1"/>
</dbReference>
<accession>A0A368FGZ5</accession>
<evidence type="ECO:0000256" key="2">
    <source>
        <dbReference type="ARBA" id="ARBA00022669"/>
    </source>
</evidence>
<dbReference type="GO" id="GO:0005576">
    <property type="term" value="C:extracellular region"/>
    <property type="evidence" value="ECO:0007669"/>
    <property type="project" value="InterPro"/>
</dbReference>
<feature type="domain" description="Chitin-binding type-2" evidence="7">
    <location>
        <begin position="778"/>
        <end position="814"/>
    </location>
</feature>
<keyword evidence="4" id="KW-0677">Repeat</keyword>
<feature type="non-terminal residue" evidence="8">
    <location>
        <position position="814"/>
    </location>
</feature>
<dbReference type="OrthoDB" id="5846329at2759"/>
<dbReference type="Gene3D" id="2.170.140.10">
    <property type="entry name" value="Chitin binding domain"/>
    <property type="match status" value="2"/>
</dbReference>
<dbReference type="STRING" id="29170.A0A368FGZ5"/>
<dbReference type="AlphaFoldDB" id="A0A368FGZ5"/>
<evidence type="ECO:0000259" key="7">
    <source>
        <dbReference type="PROSITE" id="PS50940"/>
    </source>
</evidence>
<feature type="domain" description="Chitin-binding type-2" evidence="7">
    <location>
        <begin position="658"/>
        <end position="732"/>
    </location>
</feature>
<dbReference type="EMBL" id="JOJR01001946">
    <property type="protein sequence ID" value="RCN29447.1"/>
    <property type="molecule type" value="Genomic_DNA"/>
</dbReference>
<keyword evidence="1" id="KW-0217">Developmental protein</keyword>
<evidence type="ECO:0000256" key="5">
    <source>
        <dbReference type="ARBA" id="ARBA00023157"/>
    </source>
</evidence>
<dbReference type="PROSITE" id="PS50940">
    <property type="entry name" value="CHIT_BIND_II"/>
    <property type="match status" value="5"/>
</dbReference>
<protein>
    <submittedName>
        <fullName evidence="8">Chitin binding Peritrophin-A domain protein</fullName>
    </submittedName>
</protein>
<evidence type="ECO:0000313" key="8">
    <source>
        <dbReference type="EMBL" id="RCN29447.1"/>
    </source>
</evidence>
<keyword evidence="2" id="KW-0147">Chitin-binding</keyword>
<dbReference type="Proteomes" id="UP000252519">
    <property type="component" value="Unassembled WGS sequence"/>
</dbReference>
<sequence length="814" mass="91054">MNGQCLPAHQFKECHDYVLNVINEETQHLVESESFCANGAGIYRGNNGPQFDQCSRQALICHPNRRDAISLLCLSGQTLTENLECVPAPRTCHSGLEVTAPMRQFFLQRACSAGWQGGRPAGAPGSFQPNQYQPETQCASWYVNLKGKKEVRECSRHFGIEAMKAQSSLLARYVMCQPQPHVIHCGPGEIFDRHQEKCRKWHAGDVCAMSGVCRLVLMCDGMIFDGECKPREAVSECHLCRQGERRPSSSCNEYYECARVNSGLNWEQRKCSPGEAFNDYTKSCQKDYTCAAAKTCVHGSSFAVNCRDYMYCTGERYEMFSCSPNTRWDVHAKTCVMDPTCEMSSYPSPNSCLNGDAVPSADCVTYQICLNGTYYSAPCRDDFGYPAVACSHCFSSADTYPIDQLSFPGQCSSQDRLPHPQDCAAYYTCVGKSWSYRRCEKSGTIYDSTTKTCIQATTWQCSSSTQVQCRHGERIIHRDPSMCDRLTECRHGSWVALQCPAGYIYDAKTYNCVRGQCQGVQQYPQVLPPPQPISPLAAPPASNQNGPAAAQNSIYDGVPDFVSPSCHGSLRAPDQYDCSRFWECGSSGTFHSMTCPIGNVYDTRKKVCVQGTCSSTRCVERSFQPSEECGVYKTCYKGQWIKARCDHGKKFMNGKCVSDDCVRQNRGEEYYSMLQCHSGAVRPHQSSKATYMFCQYGVWVERTCPEGAVFDWKTLGCIVTAKPPSYKPKCYEGEMRPVAGQCSLYEECCRGRWVRKACPYGHKFYNGYCMPGDCGGQGESCRESSGVDGYRRVQHDCSKYYQCVHGKWLERPCA</sequence>
<evidence type="ECO:0000256" key="3">
    <source>
        <dbReference type="ARBA" id="ARBA00022729"/>
    </source>
</evidence>
<dbReference type="GO" id="GO:0008061">
    <property type="term" value="F:chitin binding"/>
    <property type="evidence" value="ECO:0007669"/>
    <property type="project" value="UniProtKB-KW"/>
</dbReference>
<dbReference type="InterPro" id="IPR036508">
    <property type="entry name" value="Chitin-bd_dom_sf"/>
</dbReference>
<dbReference type="Pfam" id="PF01607">
    <property type="entry name" value="CBM_14"/>
    <property type="match status" value="3"/>
</dbReference>
<feature type="domain" description="Chitin-binding type-2" evidence="7">
    <location>
        <begin position="466"/>
        <end position="512"/>
    </location>
</feature>
<name>A0A368FGZ5_ANCCA</name>
<keyword evidence="6" id="KW-0325">Glycoprotein</keyword>
<dbReference type="SUPFAM" id="SSF57625">
    <property type="entry name" value="Invertebrate chitin-binding proteins"/>
    <property type="match status" value="4"/>
</dbReference>
<gene>
    <name evidence="8" type="ORF">ANCCAN_24791</name>
</gene>
<evidence type="ECO:0000313" key="9">
    <source>
        <dbReference type="Proteomes" id="UP000252519"/>
    </source>
</evidence>
<evidence type="ECO:0000256" key="1">
    <source>
        <dbReference type="ARBA" id="ARBA00022473"/>
    </source>
</evidence>